<feature type="region of interest" description="Disordered" evidence="1">
    <location>
        <begin position="64"/>
        <end position="86"/>
    </location>
</feature>
<dbReference type="Proteomes" id="UP000299102">
    <property type="component" value="Unassembled WGS sequence"/>
</dbReference>
<proteinExistence type="predicted"/>
<dbReference type="EMBL" id="BGZK01000186">
    <property type="protein sequence ID" value="GBP26893.1"/>
    <property type="molecule type" value="Genomic_DNA"/>
</dbReference>
<evidence type="ECO:0000256" key="1">
    <source>
        <dbReference type="SAM" id="MobiDB-lite"/>
    </source>
</evidence>
<protein>
    <submittedName>
        <fullName evidence="2">Uncharacterized protein</fullName>
    </submittedName>
</protein>
<evidence type="ECO:0000313" key="2">
    <source>
        <dbReference type="EMBL" id="GBP26893.1"/>
    </source>
</evidence>
<organism evidence="2 3">
    <name type="scientific">Eumeta variegata</name>
    <name type="common">Bagworm moth</name>
    <name type="synonym">Eumeta japonica</name>
    <dbReference type="NCBI Taxonomy" id="151549"/>
    <lineage>
        <taxon>Eukaryota</taxon>
        <taxon>Metazoa</taxon>
        <taxon>Ecdysozoa</taxon>
        <taxon>Arthropoda</taxon>
        <taxon>Hexapoda</taxon>
        <taxon>Insecta</taxon>
        <taxon>Pterygota</taxon>
        <taxon>Neoptera</taxon>
        <taxon>Endopterygota</taxon>
        <taxon>Lepidoptera</taxon>
        <taxon>Glossata</taxon>
        <taxon>Ditrysia</taxon>
        <taxon>Tineoidea</taxon>
        <taxon>Psychidae</taxon>
        <taxon>Oiketicinae</taxon>
        <taxon>Eumeta</taxon>
    </lineage>
</organism>
<comment type="caution">
    <text evidence="2">The sequence shown here is derived from an EMBL/GenBank/DDBJ whole genome shotgun (WGS) entry which is preliminary data.</text>
</comment>
<evidence type="ECO:0000313" key="3">
    <source>
        <dbReference type="Proteomes" id="UP000299102"/>
    </source>
</evidence>
<name>A0A4C1UKA4_EUMVA</name>
<accession>A0A4C1UKA4</accession>
<gene>
    <name evidence="2" type="ORF">EVAR_16475_1</name>
</gene>
<reference evidence="2 3" key="1">
    <citation type="journal article" date="2019" name="Commun. Biol.">
        <title>The bagworm genome reveals a unique fibroin gene that provides high tensile strength.</title>
        <authorList>
            <person name="Kono N."/>
            <person name="Nakamura H."/>
            <person name="Ohtoshi R."/>
            <person name="Tomita M."/>
            <person name="Numata K."/>
            <person name="Arakawa K."/>
        </authorList>
    </citation>
    <scope>NUCLEOTIDE SEQUENCE [LARGE SCALE GENOMIC DNA]</scope>
</reference>
<dbReference type="AlphaFoldDB" id="A0A4C1UKA4"/>
<keyword evidence="3" id="KW-1185">Reference proteome</keyword>
<sequence length="86" mass="9492">MGKIRSTGYFWVSCDGERREGTYDVKKGFLGYPPRSAGAHETAFLYQFIPATIIIPLMVQKAPNRGGVAKSPPRHASRDVTITPPK</sequence>